<dbReference type="Proteomes" id="UP000240830">
    <property type="component" value="Unassembled WGS sequence"/>
</dbReference>
<gene>
    <name evidence="8" type="ORF">PSACC_01620</name>
</gene>
<sequence length="326" mass="36728">MNRPLSAPGYHPEETTLAETKNTECRPPIQAVFAAIEERAELAQSDNRGHKLPLEDLPKLQRSLKPVLHTATLEEDEFESFVTWQHYHSHTSTAGLSPMEIRLLHAYWSQFGSEREIQRALHGPERLADAGGNSAVKSGLAALALASVKDSLMKTIESCHNENLCMLQLVDFLNSLVNESDDELERGSYLNLLALATKYTEGTEAFIGKLSSSRSEIIEAINGPIHDNCTLPWVDGMKGPDIVRRALGQMQMGKARPLWLDTIQHFPPVTFSQPDYVKRTKRGGVPKPPRIEYKEDAFRQRFFRDHPLETFRPTTLDERATRTDAD</sequence>
<dbReference type="GO" id="GO:0003735">
    <property type="term" value="F:structural constituent of ribosome"/>
    <property type="evidence" value="ECO:0007669"/>
    <property type="project" value="InterPro"/>
</dbReference>
<evidence type="ECO:0000256" key="2">
    <source>
        <dbReference type="ARBA" id="ARBA00009864"/>
    </source>
</evidence>
<evidence type="ECO:0000256" key="4">
    <source>
        <dbReference type="ARBA" id="ARBA00023128"/>
    </source>
</evidence>
<evidence type="ECO:0000256" key="6">
    <source>
        <dbReference type="ARBA" id="ARBA00035137"/>
    </source>
</evidence>
<evidence type="ECO:0000256" key="7">
    <source>
        <dbReference type="SAM" id="MobiDB-lite"/>
    </source>
</evidence>
<dbReference type="AlphaFoldDB" id="A0A2H9TLD4"/>
<comment type="similarity">
    <text evidence="2">Belongs to the mitochondrion-specific ribosomal protein mS23 family.</text>
</comment>
<comment type="subcellular location">
    <subcellularLocation>
        <location evidence="1">Mitochondrion</location>
    </subcellularLocation>
</comment>
<keyword evidence="3 8" id="KW-0689">Ribosomal protein</keyword>
<dbReference type="EMBL" id="MTSL01000115">
    <property type="protein sequence ID" value="PJF18565.1"/>
    <property type="molecule type" value="Genomic_DNA"/>
</dbReference>
<protein>
    <recommendedName>
        <fullName evidence="6">Small ribosomal subunit protein mS23</fullName>
    </recommendedName>
</protein>
<name>A0A2H9TLD4_9FUNG</name>
<proteinExistence type="inferred from homology"/>
<dbReference type="InterPro" id="IPR016939">
    <property type="entry name" value="Ribosomal_mS23_fun"/>
</dbReference>
<feature type="region of interest" description="Disordered" evidence="7">
    <location>
        <begin position="1"/>
        <end position="23"/>
    </location>
</feature>
<evidence type="ECO:0000256" key="3">
    <source>
        <dbReference type="ARBA" id="ARBA00022980"/>
    </source>
</evidence>
<dbReference type="InterPro" id="IPR059242">
    <property type="entry name" value="mS23_dom"/>
</dbReference>
<comment type="caution">
    <text evidence="8">The sequence shown here is derived from an EMBL/GenBank/DDBJ whole genome shotgun (WGS) entry which is preliminary data.</text>
</comment>
<organism evidence="8 9">
    <name type="scientific">Paramicrosporidium saccamoebae</name>
    <dbReference type="NCBI Taxonomy" id="1246581"/>
    <lineage>
        <taxon>Eukaryota</taxon>
        <taxon>Fungi</taxon>
        <taxon>Fungi incertae sedis</taxon>
        <taxon>Cryptomycota</taxon>
        <taxon>Cryptomycota incertae sedis</taxon>
        <taxon>Paramicrosporidium</taxon>
    </lineage>
</organism>
<keyword evidence="9" id="KW-1185">Reference proteome</keyword>
<keyword evidence="5" id="KW-0687">Ribonucleoprotein</keyword>
<evidence type="ECO:0000313" key="9">
    <source>
        <dbReference type="Proteomes" id="UP000240830"/>
    </source>
</evidence>
<reference evidence="8 9" key="1">
    <citation type="submission" date="2016-10" db="EMBL/GenBank/DDBJ databases">
        <title>The genome of Paramicrosporidium saccamoebae is the missing link in understanding Cryptomycota and Microsporidia evolution.</title>
        <authorList>
            <person name="Quandt C.A."/>
            <person name="Beaudet D."/>
            <person name="Corsaro D."/>
            <person name="Michel R."/>
            <person name="Corradi N."/>
            <person name="James T."/>
        </authorList>
    </citation>
    <scope>NUCLEOTIDE SEQUENCE [LARGE SCALE GENOMIC DNA]</scope>
    <source>
        <strain evidence="8 9">KSL3</strain>
    </source>
</reference>
<evidence type="ECO:0000256" key="5">
    <source>
        <dbReference type="ARBA" id="ARBA00023274"/>
    </source>
</evidence>
<evidence type="ECO:0000313" key="8">
    <source>
        <dbReference type="EMBL" id="PJF18565.1"/>
    </source>
</evidence>
<keyword evidence="4" id="KW-0496">Mitochondrion</keyword>
<evidence type="ECO:0000256" key="1">
    <source>
        <dbReference type="ARBA" id="ARBA00004173"/>
    </source>
</evidence>
<dbReference type="Pfam" id="PF13741">
    <property type="entry name" value="MRP-S25"/>
    <property type="match status" value="1"/>
</dbReference>
<dbReference type="OrthoDB" id="5542239at2759"/>
<accession>A0A2H9TLD4</accession>
<dbReference type="CDD" id="cd23701">
    <property type="entry name" value="At1g26750"/>
    <property type="match status" value="1"/>
</dbReference>
<dbReference type="GO" id="GO:0005763">
    <property type="term" value="C:mitochondrial small ribosomal subunit"/>
    <property type="evidence" value="ECO:0007669"/>
    <property type="project" value="InterPro"/>
</dbReference>